<feature type="transmembrane region" description="Helical" evidence="7">
    <location>
        <begin position="43"/>
        <end position="63"/>
    </location>
</feature>
<evidence type="ECO:0000313" key="10">
    <source>
        <dbReference type="Proteomes" id="UP000094527"/>
    </source>
</evidence>
<protein>
    <submittedName>
        <fullName evidence="9">Hippocampus abundant transcript 1 protein</fullName>
    </submittedName>
</protein>
<feature type="transmembrane region" description="Helical" evidence="7">
    <location>
        <begin position="128"/>
        <end position="151"/>
    </location>
</feature>
<dbReference type="STRING" id="48709.A0A1D2NAD5"/>
<keyword evidence="4 7" id="KW-1133">Transmembrane helix</keyword>
<feature type="transmembrane region" description="Helical" evidence="7">
    <location>
        <begin position="250"/>
        <end position="274"/>
    </location>
</feature>
<feature type="transmembrane region" description="Helical" evidence="7">
    <location>
        <begin position="459"/>
        <end position="476"/>
    </location>
</feature>
<dbReference type="GO" id="GO:0022857">
    <property type="term" value="F:transmembrane transporter activity"/>
    <property type="evidence" value="ECO:0007669"/>
    <property type="project" value="InterPro"/>
</dbReference>
<keyword evidence="5 7" id="KW-0472">Membrane</keyword>
<comment type="caution">
    <text evidence="9">The sequence shown here is derived from an EMBL/GenBank/DDBJ whole genome shotgun (WGS) entry which is preliminary data.</text>
</comment>
<feature type="transmembrane region" description="Helical" evidence="7">
    <location>
        <begin position="340"/>
        <end position="362"/>
    </location>
</feature>
<dbReference type="InterPro" id="IPR020846">
    <property type="entry name" value="MFS_dom"/>
</dbReference>
<evidence type="ECO:0000256" key="3">
    <source>
        <dbReference type="ARBA" id="ARBA00022692"/>
    </source>
</evidence>
<dbReference type="Proteomes" id="UP000094527">
    <property type="component" value="Unassembled WGS sequence"/>
</dbReference>
<keyword evidence="10" id="KW-1185">Reference proteome</keyword>
<feature type="transmembrane region" description="Helical" evidence="7">
    <location>
        <begin position="195"/>
        <end position="214"/>
    </location>
</feature>
<keyword evidence="2" id="KW-0813">Transport</keyword>
<dbReference type="SUPFAM" id="SSF103473">
    <property type="entry name" value="MFS general substrate transporter"/>
    <property type="match status" value="1"/>
</dbReference>
<keyword evidence="3 7" id="KW-0812">Transmembrane</keyword>
<dbReference type="Pfam" id="PF07690">
    <property type="entry name" value="MFS_1"/>
    <property type="match status" value="1"/>
</dbReference>
<gene>
    <name evidence="9" type="ORF">Ocin01_04465</name>
</gene>
<accession>A0A1D2NAD5</accession>
<evidence type="ECO:0000256" key="7">
    <source>
        <dbReference type="SAM" id="Phobius"/>
    </source>
</evidence>
<comment type="subcellular location">
    <subcellularLocation>
        <location evidence="1">Membrane</location>
        <topology evidence="1">Multi-pass membrane protein</topology>
    </subcellularLocation>
</comment>
<dbReference type="OrthoDB" id="419616at2759"/>
<evidence type="ECO:0000256" key="2">
    <source>
        <dbReference type="ARBA" id="ARBA00022448"/>
    </source>
</evidence>
<name>A0A1D2NAD5_ORCCI</name>
<feature type="domain" description="Major facilitator superfamily (MFS) profile" evidence="8">
    <location>
        <begin position="40"/>
        <end position="480"/>
    </location>
</feature>
<feature type="transmembrane region" description="Helical" evidence="7">
    <location>
        <begin position="103"/>
        <end position="122"/>
    </location>
</feature>
<dbReference type="CDD" id="cd17387">
    <property type="entry name" value="MFS_MFSD14"/>
    <property type="match status" value="1"/>
</dbReference>
<evidence type="ECO:0000256" key="6">
    <source>
        <dbReference type="SAM" id="MobiDB-lite"/>
    </source>
</evidence>
<organism evidence="9 10">
    <name type="scientific">Orchesella cincta</name>
    <name type="common">Springtail</name>
    <name type="synonym">Podura cincta</name>
    <dbReference type="NCBI Taxonomy" id="48709"/>
    <lineage>
        <taxon>Eukaryota</taxon>
        <taxon>Metazoa</taxon>
        <taxon>Ecdysozoa</taxon>
        <taxon>Arthropoda</taxon>
        <taxon>Hexapoda</taxon>
        <taxon>Collembola</taxon>
        <taxon>Entomobryomorpha</taxon>
        <taxon>Entomobryoidea</taxon>
        <taxon>Orchesellidae</taxon>
        <taxon>Orchesellinae</taxon>
        <taxon>Orchesella</taxon>
    </lineage>
</organism>
<feature type="transmembrane region" description="Helical" evidence="7">
    <location>
        <begin position="12"/>
        <end position="31"/>
    </location>
</feature>
<dbReference type="EMBL" id="LJIJ01000120">
    <property type="protein sequence ID" value="ODN02224.1"/>
    <property type="molecule type" value="Genomic_DNA"/>
</dbReference>
<feature type="transmembrane region" description="Helical" evidence="7">
    <location>
        <begin position="163"/>
        <end position="183"/>
    </location>
</feature>
<feature type="transmembrane region" description="Helical" evidence="7">
    <location>
        <begin position="286"/>
        <end position="308"/>
    </location>
</feature>
<dbReference type="InterPro" id="IPR011701">
    <property type="entry name" value="MFS"/>
</dbReference>
<sequence length="519" mass="56390">MSTVVPVSTCERVARLFISEIIANPFLYFFLQGSGIGEPSVNHALVVIFLEFFSWGLLTTPMITVLNETFPNHTFLMNGLIVGIKGLLSFLSAPLIGALSDVWGRKLFLILTVFFTCAPIPLMQINTWWYFAMISISGVFAVTFSVVFAYVADVIPGEQERSAAYGLVSATFAASLVTSPALGSYVEMAYGRETVVALATAIAALDVLFVLIAVPESLPQKLKMSAWAPLAWEQADPFAALKKVGQDKTILLLCVAVLLSYLPEAGQYSCFFVYLRLVVGFKAEEVATFIAVVGIMSVVAQTAIMGLLMKNLGPRKTIVIGLLFEMTQLAWYGFGSQTWMMWAAGILAALSSITYPAISAFVSTHSDPDKQGLAQGMVTGMRGLCNGLGPAVFGLIFYVFHVDLNEDEARLNYADQISSVTKKNPPPSVEFTNRTVPLELPVHHHEKQLLGEIMPGPPFVFGSLMVMLAIIVALFIPEHKGKRRQGGCDSDLIDLENSPHPGQNPQTLAPLIPQDPAIL</sequence>
<dbReference type="OMA" id="WMIFAIM"/>
<evidence type="ECO:0000313" key="9">
    <source>
        <dbReference type="EMBL" id="ODN02224.1"/>
    </source>
</evidence>
<dbReference type="InterPro" id="IPR001958">
    <property type="entry name" value="Tet-R_TetA/multi-R_MdtG-like"/>
</dbReference>
<evidence type="ECO:0000256" key="4">
    <source>
        <dbReference type="ARBA" id="ARBA00022989"/>
    </source>
</evidence>
<proteinExistence type="predicted"/>
<dbReference type="PROSITE" id="PS50850">
    <property type="entry name" value="MFS"/>
    <property type="match status" value="1"/>
</dbReference>
<dbReference type="AlphaFoldDB" id="A0A1D2NAD5"/>
<dbReference type="PRINTS" id="PR01035">
    <property type="entry name" value="TCRTETA"/>
</dbReference>
<dbReference type="PANTHER" id="PTHR23504:SF1">
    <property type="entry name" value="GH21943P-RELATED"/>
    <property type="match status" value="1"/>
</dbReference>
<feature type="transmembrane region" description="Helical" evidence="7">
    <location>
        <begin position="75"/>
        <end position="96"/>
    </location>
</feature>
<dbReference type="InterPro" id="IPR005829">
    <property type="entry name" value="Sugar_transporter_CS"/>
</dbReference>
<dbReference type="InterPro" id="IPR036259">
    <property type="entry name" value="MFS_trans_sf"/>
</dbReference>
<evidence type="ECO:0000256" key="5">
    <source>
        <dbReference type="ARBA" id="ARBA00023136"/>
    </source>
</evidence>
<dbReference type="GO" id="GO:0016020">
    <property type="term" value="C:membrane"/>
    <property type="evidence" value="ECO:0007669"/>
    <property type="project" value="UniProtKB-SubCell"/>
</dbReference>
<dbReference type="PROSITE" id="PS00216">
    <property type="entry name" value="SUGAR_TRANSPORT_1"/>
    <property type="match status" value="1"/>
</dbReference>
<evidence type="ECO:0000256" key="1">
    <source>
        <dbReference type="ARBA" id="ARBA00004141"/>
    </source>
</evidence>
<feature type="transmembrane region" description="Helical" evidence="7">
    <location>
        <begin position="383"/>
        <end position="401"/>
    </location>
</feature>
<feature type="region of interest" description="Disordered" evidence="6">
    <location>
        <begin position="481"/>
        <end position="519"/>
    </location>
</feature>
<evidence type="ECO:0000259" key="8">
    <source>
        <dbReference type="PROSITE" id="PS50850"/>
    </source>
</evidence>
<dbReference type="Gene3D" id="1.20.1250.20">
    <property type="entry name" value="MFS general substrate transporter like domains"/>
    <property type="match status" value="1"/>
</dbReference>
<reference evidence="9 10" key="1">
    <citation type="journal article" date="2016" name="Genome Biol. Evol.">
        <title>Gene Family Evolution Reflects Adaptation to Soil Environmental Stressors in the Genome of the Collembolan Orchesella cincta.</title>
        <authorList>
            <person name="Faddeeva-Vakhrusheva A."/>
            <person name="Derks M.F."/>
            <person name="Anvar S.Y."/>
            <person name="Agamennone V."/>
            <person name="Suring W."/>
            <person name="Smit S."/>
            <person name="van Straalen N.M."/>
            <person name="Roelofs D."/>
        </authorList>
    </citation>
    <scope>NUCLEOTIDE SEQUENCE [LARGE SCALE GENOMIC DNA]</scope>
    <source>
        <tissue evidence="9">Mixed pool</tissue>
    </source>
</reference>
<feature type="transmembrane region" description="Helical" evidence="7">
    <location>
        <begin position="317"/>
        <end position="334"/>
    </location>
</feature>
<dbReference type="PANTHER" id="PTHR23504">
    <property type="entry name" value="MAJOR FACILITATOR SUPERFAMILY DOMAIN-CONTAINING PROTEIN 10"/>
    <property type="match status" value="1"/>
</dbReference>